<organism evidence="1 2">
    <name type="scientific">Haloechinothrix salitolerans</name>
    <dbReference type="NCBI Taxonomy" id="926830"/>
    <lineage>
        <taxon>Bacteria</taxon>
        <taxon>Bacillati</taxon>
        <taxon>Actinomycetota</taxon>
        <taxon>Actinomycetes</taxon>
        <taxon>Pseudonocardiales</taxon>
        <taxon>Pseudonocardiaceae</taxon>
        <taxon>Haloechinothrix</taxon>
    </lineage>
</organism>
<proteinExistence type="predicted"/>
<sequence length="157" mass="16851">MTQRGWMAVRWAMRLVGAVLIAFVILTGVYGQFAAPTMGEGGVAMTQGDTADRYLVADTFATDCVFTGKDGGEVRLGTQPLGRSFLKGTTFSPPGVAGTLTCDRELRVMSGGAAKLAQVAEHEFLVAFLEFCSSRLRRWWGRAENARPGEVDAAQPS</sequence>
<evidence type="ECO:0000313" key="2">
    <source>
        <dbReference type="Proteomes" id="UP001596337"/>
    </source>
</evidence>
<evidence type="ECO:0000313" key="1">
    <source>
        <dbReference type="EMBL" id="MFC6871715.1"/>
    </source>
</evidence>
<dbReference type="RefSeq" id="WP_390221128.1">
    <property type="nucleotide sequence ID" value="NZ_JBHSXX010000001.1"/>
</dbReference>
<name>A0ABW2CB06_9PSEU</name>
<reference evidence="2" key="1">
    <citation type="journal article" date="2019" name="Int. J. Syst. Evol. Microbiol.">
        <title>The Global Catalogue of Microorganisms (GCM) 10K type strain sequencing project: providing services to taxonomists for standard genome sequencing and annotation.</title>
        <authorList>
            <consortium name="The Broad Institute Genomics Platform"/>
            <consortium name="The Broad Institute Genome Sequencing Center for Infectious Disease"/>
            <person name="Wu L."/>
            <person name="Ma J."/>
        </authorList>
    </citation>
    <scope>NUCLEOTIDE SEQUENCE [LARGE SCALE GENOMIC DNA]</scope>
    <source>
        <strain evidence="2">KCTC 32255</strain>
    </source>
</reference>
<comment type="caution">
    <text evidence="1">The sequence shown here is derived from an EMBL/GenBank/DDBJ whole genome shotgun (WGS) entry which is preliminary data.</text>
</comment>
<accession>A0ABW2CB06</accession>
<gene>
    <name evidence="1" type="ORF">ACFQGD_31800</name>
</gene>
<dbReference type="Proteomes" id="UP001596337">
    <property type="component" value="Unassembled WGS sequence"/>
</dbReference>
<protein>
    <submittedName>
        <fullName evidence="1">Uncharacterized protein</fullName>
    </submittedName>
</protein>
<keyword evidence="2" id="KW-1185">Reference proteome</keyword>
<dbReference type="EMBL" id="JBHSXX010000001">
    <property type="protein sequence ID" value="MFC6871715.1"/>
    <property type="molecule type" value="Genomic_DNA"/>
</dbReference>